<dbReference type="GO" id="GO:0003677">
    <property type="term" value="F:DNA binding"/>
    <property type="evidence" value="ECO:0007669"/>
    <property type="project" value="UniProtKB-KW"/>
</dbReference>
<sequence length="234" mass="26669">MKRTRPRWRTTFRKLFWSCGISGRRTRYFERGLYLQKGKTTLDYTYLDELVRRGQQGDKAALETLLLAFKPLLWSVIGRYVYDRGALEDAYQEACVVFMEGVRDFALEAGVYFQTFMRGRLVNYFLKRREGRFSTSVTGAVSLDMPVEGEDGAVALIELILDERADVEGACVASEQRKACLRALKKLSPGQREVLRWQYLGKGTLSQLAAQKGVSPAAVTQTHKRALAAMKRYL</sequence>
<evidence type="ECO:0000313" key="7">
    <source>
        <dbReference type="EMBL" id="QCT70719.1"/>
    </source>
</evidence>
<keyword evidence="4" id="KW-0804">Transcription</keyword>
<dbReference type="PANTHER" id="PTHR30385">
    <property type="entry name" value="SIGMA FACTOR F FLAGELLAR"/>
    <property type="match status" value="1"/>
</dbReference>
<dbReference type="Gene3D" id="1.20.140.160">
    <property type="match status" value="1"/>
</dbReference>
<dbReference type="Proteomes" id="UP000218387">
    <property type="component" value="Chromosome"/>
</dbReference>
<dbReference type="GO" id="GO:0016987">
    <property type="term" value="F:sigma factor activity"/>
    <property type="evidence" value="ECO:0007669"/>
    <property type="project" value="UniProtKB-KW"/>
</dbReference>
<dbReference type="EMBL" id="CP029487">
    <property type="protein sequence ID" value="QCT70719.1"/>
    <property type="molecule type" value="Genomic_DNA"/>
</dbReference>
<dbReference type="SUPFAM" id="SSF88946">
    <property type="entry name" value="Sigma2 domain of RNA polymerase sigma factors"/>
    <property type="match status" value="1"/>
</dbReference>
<evidence type="ECO:0000256" key="1">
    <source>
        <dbReference type="ARBA" id="ARBA00023015"/>
    </source>
</evidence>
<dbReference type="KEGG" id="emt:CPZ25_005040"/>
<evidence type="ECO:0000256" key="4">
    <source>
        <dbReference type="ARBA" id="ARBA00023163"/>
    </source>
</evidence>
<keyword evidence="3" id="KW-0238">DNA-binding</keyword>
<keyword evidence="8" id="KW-1185">Reference proteome</keyword>
<evidence type="ECO:0000313" key="8">
    <source>
        <dbReference type="Proteomes" id="UP000218387"/>
    </source>
</evidence>
<evidence type="ECO:0000259" key="6">
    <source>
        <dbReference type="Pfam" id="PF04545"/>
    </source>
</evidence>
<dbReference type="GO" id="GO:0006352">
    <property type="term" value="P:DNA-templated transcription initiation"/>
    <property type="evidence" value="ECO:0007669"/>
    <property type="project" value="InterPro"/>
</dbReference>
<dbReference type="Pfam" id="PF04542">
    <property type="entry name" value="Sigma70_r2"/>
    <property type="match status" value="1"/>
</dbReference>
<dbReference type="InterPro" id="IPR014284">
    <property type="entry name" value="RNA_pol_sigma-70_dom"/>
</dbReference>
<protein>
    <submittedName>
        <fullName evidence="7">Sigma-70 family RNA polymerase sigma factor</fullName>
    </submittedName>
</protein>
<keyword evidence="2" id="KW-0731">Sigma factor</keyword>
<proteinExistence type="predicted"/>
<gene>
    <name evidence="7" type="ORF">CPZ25_005040</name>
</gene>
<feature type="domain" description="RNA polymerase sigma-70 region 4" evidence="6">
    <location>
        <begin position="183"/>
        <end position="231"/>
    </location>
</feature>
<dbReference type="SUPFAM" id="SSF88659">
    <property type="entry name" value="Sigma3 and sigma4 domains of RNA polymerase sigma factors"/>
    <property type="match status" value="1"/>
</dbReference>
<evidence type="ECO:0000256" key="3">
    <source>
        <dbReference type="ARBA" id="ARBA00023125"/>
    </source>
</evidence>
<dbReference type="AlphaFoldDB" id="A0A4P9C5J4"/>
<dbReference type="Gene3D" id="1.10.1740.10">
    <property type="match status" value="1"/>
</dbReference>
<accession>A0A4P9C5J4</accession>
<dbReference type="InterPro" id="IPR007627">
    <property type="entry name" value="RNA_pol_sigma70_r2"/>
</dbReference>
<name>A0A4P9C5J4_EUBML</name>
<evidence type="ECO:0000259" key="5">
    <source>
        <dbReference type="Pfam" id="PF04542"/>
    </source>
</evidence>
<evidence type="ECO:0000256" key="2">
    <source>
        <dbReference type="ARBA" id="ARBA00023082"/>
    </source>
</evidence>
<dbReference type="InterPro" id="IPR013325">
    <property type="entry name" value="RNA_pol_sigma_r2"/>
</dbReference>
<organism evidence="7 8">
    <name type="scientific">Eubacterium maltosivorans</name>
    <dbReference type="NCBI Taxonomy" id="2041044"/>
    <lineage>
        <taxon>Bacteria</taxon>
        <taxon>Bacillati</taxon>
        <taxon>Bacillota</taxon>
        <taxon>Clostridia</taxon>
        <taxon>Eubacteriales</taxon>
        <taxon>Eubacteriaceae</taxon>
        <taxon>Eubacterium</taxon>
    </lineage>
</organism>
<dbReference type="NCBIfam" id="TIGR02937">
    <property type="entry name" value="sigma70-ECF"/>
    <property type="match status" value="1"/>
</dbReference>
<dbReference type="InterPro" id="IPR013324">
    <property type="entry name" value="RNA_pol_sigma_r3/r4-like"/>
</dbReference>
<dbReference type="PANTHER" id="PTHR30385:SF8">
    <property type="entry name" value="RNA POLYMERASE SIGMA-E FACTOR"/>
    <property type="match status" value="1"/>
</dbReference>
<reference evidence="7 8" key="1">
    <citation type="submission" date="2018-05" db="EMBL/GenBank/DDBJ databases">
        <title>Genome comparison of Eubacterium sp.</title>
        <authorList>
            <person name="Feng Y."/>
            <person name="Sanchez-Andrea I."/>
            <person name="Stams A.J.M."/>
            <person name="De Vos W.M."/>
        </authorList>
    </citation>
    <scope>NUCLEOTIDE SEQUENCE [LARGE SCALE GENOMIC DNA]</scope>
    <source>
        <strain evidence="7 8">YI</strain>
    </source>
</reference>
<dbReference type="Pfam" id="PF04545">
    <property type="entry name" value="Sigma70_r4"/>
    <property type="match status" value="1"/>
</dbReference>
<dbReference type="InterPro" id="IPR007630">
    <property type="entry name" value="RNA_pol_sigma70_r4"/>
</dbReference>
<keyword evidence="1" id="KW-0805">Transcription regulation</keyword>
<feature type="domain" description="RNA polymerase sigma-70 region 2" evidence="5">
    <location>
        <begin position="68"/>
        <end position="128"/>
    </location>
</feature>